<keyword evidence="2" id="KW-1185">Reference proteome</keyword>
<accession>A0A658QVC2</accession>
<dbReference type="RefSeq" id="WP_040052040.1">
    <property type="nucleotide sequence ID" value="NZ_FCNV02000003.1"/>
</dbReference>
<dbReference type="AlphaFoldDB" id="A0A658QVC2"/>
<evidence type="ECO:0000313" key="1">
    <source>
        <dbReference type="EMBL" id="SAL26118.1"/>
    </source>
</evidence>
<dbReference type="EMBL" id="FCNV02000003">
    <property type="protein sequence ID" value="SAL26118.1"/>
    <property type="molecule type" value="Genomic_DNA"/>
</dbReference>
<name>A0A658QVC2_9BURK</name>
<reference evidence="1 2" key="1">
    <citation type="submission" date="2016-01" db="EMBL/GenBank/DDBJ databases">
        <authorList>
            <person name="Peeters C."/>
        </authorList>
    </citation>
    <scope>NUCLEOTIDE SEQUENCE [LARGE SCALE GENOMIC DNA]</scope>
    <source>
        <strain evidence="1">LMG 29315</strain>
    </source>
</reference>
<gene>
    <name evidence="1" type="ORF">AWB72_01993</name>
</gene>
<comment type="caution">
    <text evidence="1">The sequence shown here is derived from an EMBL/GenBank/DDBJ whole genome shotgun (WGS) entry which is preliminary data.</text>
</comment>
<proteinExistence type="predicted"/>
<dbReference type="OrthoDB" id="9105287at2"/>
<organism evidence="1 2">
    <name type="scientific">Caballeronia concitans</name>
    <dbReference type="NCBI Taxonomy" id="1777133"/>
    <lineage>
        <taxon>Bacteria</taxon>
        <taxon>Pseudomonadati</taxon>
        <taxon>Pseudomonadota</taxon>
        <taxon>Betaproteobacteria</taxon>
        <taxon>Burkholderiales</taxon>
        <taxon>Burkholderiaceae</taxon>
        <taxon>Caballeronia</taxon>
    </lineage>
</organism>
<dbReference type="Proteomes" id="UP000198263">
    <property type="component" value="Unassembled WGS sequence"/>
</dbReference>
<protein>
    <submittedName>
        <fullName evidence="1">Uncharacterized protein</fullName>
    </submittedName>
</protein>
<sequence>MSTLEALHAIVNDDTSPQIIRDHVVDALQYALRNHPGFFTRKEIQWLAQWDDARLPIAAGKILNGMNAA</sequence>
<evidence type="ECO:0000313" key="2">
    <source>
        <dbReference type="Proteomes" id="UP000198263"/>
    </source>
</evidence>